<dbReference type="PROSITE" id="PS01081">
    <property type="entry name" value="HTH_TETR_1"/>
    <property type="match status" value="1"/>
</dbReference>
<dbReference type="PROSITE" id="PS50977">
    <property type="entry name" value="HTH_TETR_2"/>
    <property type="match status" value="1"/>
</dbReference>
<evidence type="ECO:0000256" key="4">
    <source>
        <dbReference type="PROSITE-ProRule" id="PRU00335"/>
    </source>
</evidence>
<dbReference type="PANTHER" id="PTHR47506">
    <property type="entry name" value="TRANSCRIPTIONAL REGULATORY PROTEIN"/>
    <property type="match status" value="1"/>
</dbReference>
<dbReference type="RefSeq" id="WP_151892966.1">
    <property type="nucleotide sequence ID" value="NZ_BKCF01000001.1"/>
</dbReference>
<gene>
    <name evidence="6" type="ORF">ULMS_05380</name>
</gene>
<evidence type="ECO:0000259" key="5">
    <source>
        <dbReference type="PROSITE" id="PS50977"/>
    </source>
</evidence>
<keyword evidence="3" id="KW-0804">Transcription</keyword>
<proteinExistence type="predicted"/>
<protein>
    <submittedName>
        <fullName evidence="6">TetR family transcriptional regulator</fullName>
    </submittedName>
</protein>
<dbReference type="Pfam" id="PF00440">
    <property type="entry name" value="TetR_N"/>
    <property type="match status" value="1"/>
</dbReference>
<dbReference type="GO" id="GO:0003677">
    <property type="term" value="F:DNA binding"/>
    <property type="evidence" value="ECO:0007669"/>
    <property type="project" value="UniProtKB-UniRule"/>
</dbReference>
<keyword evidence="2 4" id="KW-0238">DNA-binding</keyword>
<evidence type="ECO:0000256" key="1">
    <source>
        <dbReference type="ARBA" id="ARBA00023015"/>
    </source>
</evidence>
<dbReference type="Proteomes" id="UP000326994">
    <property type="component" value="Unassembled WGS sequence"/>
</dbReference>
<dbReference type="InterPro" id="IPR001647">
    <property type="entry name" value="HTH_TetR"/>
</dbReference>
<dbReference type="InterPro" id="IPR023772">
    <property type="entry name" value="DNA-bd_HTH_TetR-type_CS"/>
</dbReference>
<dbReference type="InterPro" id="IPR009057">
    <property type="entry name" value="Homeodomain-like_sf"/>
</dbReference>
<organism evidence="6 7">
    <name type="scientific">Patiriisocius marinistellae</name>
    <dbReference type="NCBI Taxonomy" id="2494560"/>
    <lineage>
        <taxon>Bacteria</taxon>
        <taxon>Pseudomonadati</taxon>
        <taxon>Bacteroidota</taxon>
        <taxon>Flavobacteriia</taxon>
        <taxon>Flavobacteriales</taxon>
        <taxon>Flavobacteriaceae</taxon>
        <taxon>Patiriisocius</taxon>
    </lineage>
</organism>
<dbReference type="PANTHER" id="PTHR47506:SF3">
    <property type="entry name" value="HTH-TYPE TRANSCRIPTIONAL REGULATOR LMRA"/>
    <property type="match status" value="1"/>
</dbReference>
<evidence type="ECO:0000313" key="7">
    <source>
        <dbReference type="Proteomes" id="UP000326994"/>
    </source>
</evidence>
<dbReference type="OrthoDB" id="9798857at2"/>
<sequence>MRNAEATRNRIIRESANLFNIQGYKLTSISDITKATGLTKGAIYRHFESKSDLEQHAFRSLGKLMFDELGTSIREADSFEIKMEAMFEFFETYMHKPLYKGGCPLLNAAVESDDTNTALRQQTFNMLAQLKSSVEKIITNGIQNNQVKPHIDVPFYSTIIIATLEGGIMMSKLERTPDAILKTIKHLRQLMQDISI</sequence>
<dbReference type="Gene3D" id="1.10.357.10">
    <property type="entry name" value="Tetracycline Repressor, domain 2"/>
    <property type="match status" value="1"/>
</dbReference>
<evidence type="ECO:0000256" key="2">
    <source>
        <dbReference type="ARBA" id="ARBA00023125"/>
    </source>
</evidence>
<dbReference type="Pfam" id="PF16925">
    <property type="entry name" value="TetR_C_13"/>
    <property type="match status" value="1"/>
</dbReference>
<keyword evidence="7" id="KW-1185">Reference proteome</keyword>
<dbReference type="InterPro" id="IPR036271">
    <property type="entry name" value="Tet_transcr_reg_TetR-rel_C_sf"/>
</dbReference>
<keyword evidence="1" id="KW-0805">Transcription regulation</keyword>
<accession>A0A5J4FTN1</accession>
<name>A0A5J4FTN1_9FLAO</name>
<comment type="caution">
    <text evidence="6">The sequence shown here is derived from an EMBL/GenBank/DDBJ whole genome shotgun (WGS) entry which is preliminary data.</text>
</comment>
<dbReference type="PRINTS" id="PR00455">
    <property type="entry name" value="HTHTETR"/>
</dbReference>
<feature type="DNA-binding region" description="H-T-H motif" evidence="4">
    <location>
        <begin position="28"/>
        <end position="47"/>
    </location>
</feature>
<feature type="domain" description="HTH tetR-type" evidence="5">
    <location>
        <begin position="5"/>
        <end position="65"/>
    </location>
</feature>
<dbReference type="SUPFAM" id="SSF48498">
    <property type="entry name" value="Tetracyclin repressor-like, C-terminal domain"/>
    <property type="match status" value="1"/>
</dbReference>
<dbReference type="SUPFAM" id="SSF46689">
    <property type="entry name" value="Homeodomain-like"/>
    <property type="match status" value="1"/>
</dbReference>
<dbReference type="AlphaFoldDB" id="A0A5J4FTN1"/>
<dbReference type="InterPro" id="IPR011075">
    <property type="entry name" value="TetR_C"/>
</dbReference>
<reference evidence="6 7" key="1">
    <citation type="submission" date="2019-08" db="EMBL/GenBank/DDBJ databases">
        <title>Ulvibacter marinistellae sp. nov., isolated from a starfish, Patiria pectinifera.</title>
        <authorList>
            <person name="Kawano K."/>
            <person name="Ushijima N."/>
            <person name="Kihara M."/>
            <person name="Itoh H."/>
        </authorList>
    </citation>
    <scope>NUCLEOTIDE SEQUENCE [LARGE SCALE GENOMIC DNA]</scope>
    <source>
        <strain evidence="6 7">KK4</strain>
    </source>
</reference>
<dbReference type="EMBL" id="BKCF01000001">
    <property type="protein sequence ID" value="GEQ85030.1"/>
    <property type="molecule type" value="Genomic_DNA"/>
</dbReference>
<evidence type="ECO:0000256" key="3">
    <source>
        <dbReference type="ARBA" id="ARBA00023163"/>
    </source>
</evidence>
<evidence type="ECO:0000313" key="6">
    <source>
        <dbReference type="EMBL" id="GEQ85030.1"/>
    </source>
</evidence>